<dbReference type="InterPro" id="IPR016061">
    <property type="entry name" value="Pro-tRNA_ligase_II_C"/>
</dbReference>
<dbReference type="InterPro" id="IPR033721">
    <property type="entry name" value="ProRS_core_arch_euk"/>
</dbReference>
<keyword evidence="3" id="KW-0547">Nucleotide-binding</keyword>
<evidence type="ECO:0000256" key="3">
    <source>
        <dbReference type="ARBA" id="ARBA00022741"/>
    </source>
</evidence>
<dbReference type="Gene3D" id="3.30.110.30">
    <property type="entry name" value="C-terminal domain of ProRS"/>
    <property type="match status" value="1"/>
</dbReference>
<dbReference type="PROSITE" id="PS50862">
    <property type="entry name" value="AA_TRNA_LIGASE_II"/>
    <property type="match status" value="1"/>
</dbReference>
<dbReference type="Pfam" id="PF00587">
    <property type="entry name" value="tRNA-synt_2b"/>
    <property type="match status" value="1"/>
</dbReference>
<dbReference type="InterPro" id="IPR004499">
    <property type="entry name" value="Pro-tRNA-ligase_IIa_arc-type"/>
</dbReference>
<reference evidence="10" key="1">
    <citation type="submission" date="2017-06" db="EMBL/GenBank/DDBJ databases">
        <authorList>
            <person name="Assis F.L."/>
            <person name="Abrahao J.S."/>
            <person name="Silva L."/>
            <person name="Khalil J.B."/>
            <person name="Rodrigues R."/>
            <person name="Silva L.S."/>
            <person name="Boratto P."/>
            <person name="Andrade M."/>
            <person name="Kroon E.G."/>
            <person name="Ribeiro B."/>
            <person name="Bergier I."/>
            <person name="Seligmann H."/>
            <person name="Ghigo E."/>
            <person name="Colson P."/>
            <person name="Levasseur A."/>
            <person name="Raoult D."/>
            <person name="Scola B.L."/>
        </authorList>
    </citation>
    <scope>NUCLEOTIDE SEQUENCE</scope>
    <source>
        <strain evidence="10">Deep ocean</strain>
    </source>
</reference>
<dbReference type="SUPFAM" id="SSF55681">
    <property type="entry name" value="Class II aaRS and biotin synthetases"/>
    <property type="match status" value="1"/>
</dbReference>
<proteinExistence type="inferred from homology"/>
<keyword evidence="6 10" id="KW-0030">Aminoacyl-tRNA synthetase</keyword>
<sequence>MTQENNQNKILIGLTVNKETKSFSDWYRQTIVKSELIDYSDISGCYVLRPNAYSLWEKIQEYVNHRINKMGVRNAYFPLFVSKRALETEKSHVEGFAPEVAWVTKAGTSDLAEHIAVRPTSETIMYPHFADWIKSHRDLPLKLNQWCNVVRWEFKDCTPFIRSREFLWQEGHTCFLTKEEADIEVHQILNMYSSVYENLLAVPVIAGRKSEREKFAGGDYTTTVECYIPVVGKAVQGATSHCLGQNFSKMFGIEVEGKNGSKQFVYQNSWGITTRTIGVVTMVHGDNKGLVLPPAIAFTKVVIIPCGINSKTKKEDEDAVAKLCKYLTDYLNAADINTELDDRTNYRVGHKFNYWEMRGVPLRIEIGPKDVANGVVSVCRRDNGEKSTISCAMVKDSCDNLTINHEFIGEITNMLNRIQSDMFDKAKIERDLNVCVCDNVTTFTSALEDKHMCLVPWCENPECEDNIVANCKKLGINMKSLCIPFDQELPIKITNDTNQTIKNYNKCFYCDNKSSSYTLFGCSF</sequence>
<evidence type="ECO:0000259" key="9">
    <source>
        <dbReference type="PROSITE" id="PS50862"/>
    </source>
</evidence>
<dbReference type="GO" id="GO:0004827">
    <property type="term" value="F:proline-tRNA ligase activity"/>
    <property type="evidence" value="ECO:0007669"/>
    <property type="project" value="UniProtKB-EC"/>
</dbReference>
<dbReference type="EC" id="6.1.1.15" evidence="1"/>
<evidence type="ECO:0000256" key="7">
    <source>
        <dbReference type="ARBA" id="ARBA00029731"/>
    </source>
</evidence>
<dbReference type="RefSeq" id="YP_010780396.1">
    <property type="nucleotide sequence ID" value="NC_075038.1"/>
</dbReference>
<dbReference type="InterPro" id="IPR017449">
    <property type="entry name" value="Pro-tRNA_synth_II"/>
</dbReference>
<dbReference type="SUPFAM" id="SSF52954">
    <property type="entry name" value="Class II aaRS ABD-related"/>
    <property type="match status" value="1"/>
</dbReference>
<dbReference type="InterPro" id="IPR002316">
    <property type="entry name" value="Pro-tRNA-ligase_IIa"/>
</dbReference>
<dbReference type="GO" id="GO:0017101">
    <property type="term" value="C:aminoacyl-tRNA synthetase multienzyme complex"/>
    <property type="evidence" value="ECO:0007669"/>
    <property type="project" value="TreeGrafter"/>
</dbReference>
<dbReference type="GeneID" id="80517087"/>
<dbReference type="PANTHER" id="PTHR43382:SF2">
    <property type="entry name" value="BIFUNCTIONAL GLUTAMATE_PROLINE--TRNA LIGASE"/>
    <property type="match status" value="1"/>
</dbReference>
<dbReference type="NCBIfam" id="TIGR00408">
    <property type="entry name" value="proS_fam_I"/>
    <property type="match status" value="1"/>
</dbReference>
<accession>A0A6N1NP00</accession>
<dbReference type="PANTHER" id="PTHR43382">
    <property type="entry name" value="PROLYL-TRNA SYNTHETASE"/>
    <property type="match status" value="1"/>
</dbReference>
<protein>
    <recommendedName>
        <fullName evidence="1">proline--tRNA ligase</fullName>
        <ecNumber evidence="1">6.1.1.15</ecNumber>
    </recommendedName>
    <alternativeName>
        <fullName evidence="7">Prolyl-tRNA synthetase</fullName>
    </alternativeName>
</protein>
<dbReference type="Pfam" id="PF09180">
    <property type="entry name" value="ProRS-C_1"/>
    <property type="match status" value="1"/>
</dbReference>
<dbReference type="EMBL" id="MF405918">
    <property type="protein sequence ID" value="QKU33788.1"/>
    <property type="molecule type" value="Genomic_DNA"/>
</dbReference>
<dbReference type="InterPro" id="IPR006195">
    <property type="entry name" value="aa-tRNA-synth_II"/>
</dbReference>
<reference evidence="10" key="2">
    <citation type="journal article" date="2018" name="Nat. Commun.">
        <title>Tailed giant Tupanvirus possesses the most complete translational apparatus of the known virosphere.</title>
        <authorList>
            <person name="Abrahao J."/>
            <person name="Silva L."/>
            <person name="Silva L.S."/>
            <person name="Khalil J.Y.B."/>
            <person name="Rodrigues R."/>
            <person name="Arantes T."/>
            <person name="Assis F."/>
            <person name="Boratto P."/>
            <person name="Andrade M."/>
            <person name="Kroon E.G."/>
            <person name="Ribeiro B."/>
            <person name="Bergier I."/>
            <person name="Seligmann H."/>
            <person name="Ghigo E."/>
            <person name="Colson P."/>
            <person name="Levasseur A."/>
            <person name="Kroemer G."/>
            <person name="Raoult D."/>
            <person name="La Scola B."/>
        </authorList>
    </citation>
    <scope>NUCLEOTIDE SEQUENCE [LARGE SCALE GENOMIC DNA]</scope>
    <source>
        <strain evidence="10">Deep ocean</strain>
    </source>
</reference>
<evidence type="ECO:0000256" key="5">
    <source>
        <dbReference type="ARBA" id="ARBA00022917"/>
    </source>
</evidence>
<dbReference type="InterPro" id="IPR004154">
    <property type="entry name" value="Anticodon-bd"/>
</dbReference>
<evidence type="ECO:0000256" key="1">
    <source>
        <dbReference type="ARBA" id="ARBA00012831"/>
    </source>
</evidence>
<evidence type="ECO:0000256" key="8">
    <source>
        <dbReference type="ARBA" id="ARBA00047671"/>
    </source>
</evidence>
<dbReference type="InterPro" id="IPR002314">
    <property type="entry name" value="aa-tRNA-synt_IIb"/>
</dbReference>
<dbReference type="GO" id="GO:0005524">
    <property type="term" value="F:ATP binding"/>
    <property type="evidence" value="ECO:0007669"/>
    <property type="project" value="UniProtKB-KW"/>
</dbReference>
<dbReference type="CDD" id="cd00778">
    <property type="entry name" value="ProRS_core_arch_euk"/>
    <property type="match status" value="1"/>
</dbReference>
<dbReference type="Gene3D" id="3.30.930.10">
    <property type="entry name" value="Bira Bifunctional Protein, Domain 2"/>
    <property type="match status" value="1"/>
</dbReference>
<evidence type="ECO:0000256" key="6">
    <source>
        <dbReference type="ARBA" id="ARBA00023146"/>
    </source>
</evidence>
<evidence type="ECO:0000256" key="2">
    <source>
        <dbReference type="ARBA" id="ARBA00022598"/>
    </source>
</evidence>
<dbReference type="Gene3D" id="3.40.50.800">
    <property type="entry name" value="Anticodon-binding domain"/>
    <property type="match status" value="1"/>
</dbReference>
<dbReference type="InterPro" id="IPR036621">
    <property type="entry name" value="Anticodon-bd_dom_sf"/>
</dbReference>
<name>A0A6N1NP00_9VIRU</name>
<keyword evidence="2" id="KW-0436">Ligase</keyword>
<feature type="domain" description="Aminoacyl-transfer RNA synthetases class-II family profile" evidence="9">
    <location>
        <begin position="44"/>
        <end position="293"/>
    </location>
</feature>
<dbReference type="SUPFAM" id="SSF64586">
    <property type="entry name" value="C-terminal domain of ProRS"/>
    <property type="match status" value="1"/>
</dbReference>
<evidence type="ECO:0000313" key="10">
    <source>
        <dbReference type="EMBL" id="QKU33788.1"/>
    </source>
</evidence>
<dbReference type="FunFam" id="3.30.930.10:FF:000007">
    <property type="entry name" value="Bifunctional glutamate/proline--tRNA ligase"/>
    <property type="match status" value="1"/>
</dbReference>
<dbReference type="InterPro" id="IPR045864">
    <property type="entry name" value="aa-tRNA-synth_II/BPL/LPL"/>
</dbReference>
<keyword evidence="5" id="KW-0648">Protein biosynthesis</keyword>
<dbReference type="SMART" id="SM00946">
    <property type="entry name" value="ProRS-C_1"/>
    <property type="match status" value="1"/>
</dbReference>
<organism evidence="10">
    <name type="scientific">Tupanvirus deep ocean</name>
    <dbReference type="NCBI Taxonomy" id="2126984"/>
    <lineage>
        <taxon>Viruses</taxon>
        <taxon>Varidnaviria</taxon>
        <taxon>Bamfordvirae</taxon>
        <taxon>Nucleocytoviricota</taxon>
        <taxon>Megaviricetes</taxon>
        <taxon>Imitervirales</taxon>
        <taxon>Mimiviridae</taxon>
        <taxon>Megamimivirinae</taxon>
        <taxon>Tupanvirus</taxon>
        <taxon>Tupanvirus altamarinense</taxon>
    </lineage>
</organism>
<dbReference type="KEGG" id="vg:80517087"/>
<comment type="catalytic activity">
    <reaction evidence="8">
        <text>tRNA(Pro) + L-proline + ATP = L-prolyl-tRNA(Pro) + AMP + diphosphate</text>
        <dbReference type="Rhea" id="RHEA:14305"/>
        <dbReference type="Rhea" id="RHEA-COMP:9700"/>
        <dbReference type="Rhea" id="RHEA-COMP:9702"/>
        <dbReference type="ChEBI" id="CHEBI:30616"/>
        <dbReference type="ChEBI" id="CHEBI:33019"/>
        <dbReference type="ChEBI" id="CHEBI:60039"/>
        <dbReference type="ChEBI" id="CHEBI:78442"/>
        <dbReference type="ChEBI" id="CHEBI:78532"/>
        <dbReference type="ChEBI" id="CHEBI:456215"/>
        <dbReference type="EC" id="6.1.1.15"/>
    </reaction>
</comment>
<dbReference type="PRINTS" id="PR01046">
    <property type="entry name" value="TRNASYNTHPRO"/>
</dbReference>
<evidence type="ECO:0000256" key="4">
    <source>
        <dbReference type="ARBA" id="ARBA00022840"/>
    </source>
</evidence>
<keyword evidence="4" id="KW-0067">ATP-binding</keyword>
<dbReference type="Pfam" id="PF03129">
    <property type="entry name" value="HGTP_anticodon"/>
    <property type="match status" value="1"/>
</dbReference>
<dbReference type="HAMAP" id="MF_01571">
    <property type="entry name" value="Pro_tRNA_synth_type3"/>
    <property type="match status" value="1"/>
</dbReference>